<dbReference type="Gramene" id="GBG67606">
    <property type="protein sequence ID" value="GBG67606"/>
    <property type="gene ID" value="CBR_g736"/>
</dbReference>
<dbReference type="AlphaFoldDB" id="A0A388KC76"/>
<comment type="caution">
    <text evidence="2">The sequence shown here is derived from an EMBL/GenBank/DDBJ whole genome shotgun (WGS) entry which is preliminary data.</text>
</comment>
<gene>
    <name evidence="2" type="ORF">CBR_g736</name>
</gene>
<reference evidence="2 3" key="1">
    <citation type="journal article" date="2018" name="Cell">
        <title>The Chara Genome: Secondary Complexity and Implications for Plant Terrestrialization.</title>
        <authorList>
            <person name="Nishiyama T."/>
            <person name="Sakayama H."/>
            <person name="Vries J.D."/>
            <person name="Buschmann H."/>
            <person name="Saint-Marcoux D."/>
            <person name="Ullrich K.K."/>
            <person name="Haas F.B."/>
            <person name="Vanderstraeten L."/>
            <person name="Becker D."/>
            <person name="Lang D."/>
            <person name="Vosolsobe S."/>
            <person name="Rombauts S."/>
            <person name="Wilhelmsson P.K.I."/>
            <person name="Janitza P."/>
            <person name="Kern R."/>
            <person name="Heyl A."/>
            <person name="Rumpler F."/>
            <person name="Villalobos L.I.A.C."/>
            <person name="Clay J.M."/>
            <person name="Skokan R."/>
            <person name="Toyoda A."/>
            <person name="Suzuki Y."/>
            <person name="Kagoshima H."/>
            <person name="Schijlen E."/>
            <person name="Tajeshwar N."/>
            <person name="Catarino B."/>
            <person name="Hetherington A.J."/>
            <person name="Saltykova A."/>
            <person name="Bonnot C."/>
            <person name="Breuninger H."/>
            <person name="Symeonidi A."/>
            <person name="Radhakrishnan G.V."/>
            <person name="Van Nieuwerburgh F."/>
            <person name="Deforce D."/>
            <person name="Chang C."/>
            <person name="Karol K.G."/>
            <person name="Hedrich R."/>
            <person name="Ulvskov P."/>
            <person name="Glockner G."/>
            <person name="Delwiche C.F."/>
            <person name="Petrasek J."/>
            <person name="Van de Peer Y."/>
            <person name="Friml J."/>
            <person name="Beilby M."/>
            <person name="Dolan L."/>
            <person name="Kohara Y."/>
            <person name="Sugano S."/>
            <person name="Fujiyama A."/>
            <person name="Delaux P.-M."/>
            <person name="Quint M."/>
            <person name="TheiBen G."/>
            <person name="Hagemann M."/>
            <person name="Harholt J."/>
            <person name="Dunand C."/>
            <person name="Zachgo S."/>
            <person name="Langdale J."/>
            <person name="Maumus F."/>
            <person name="Straeten D.V.D."/>
            <person name="Gould S.B."/>
            <person name="Rensing S.A."/>
        </authorList>
    </citation>
    <scope>NUCLEOTIDE SEQUENCE [LARGE SCALE GENOMIC DNA]</scope>
    <source>
        <strain evidence="2 3">S276</strain>
    </source>
</reference>
<proteinExistence type="predicted"/>
<feature type="region of interest" description="Disordered" evidence="1">
    <location>
        <begin position="66"/>
        <end position="85"/>
    </location>
</feature>
<keyword evidence="3" id="KW-1185">Reference proteome</keyword>
<accession>A0A388KC76</accession>
<protein>
    <submittedName>
        <fullName evidence="2">Uncharacterized protein</fullName>
    </submittedName>
</protein>
<feature type="region of interest" description="Disordered" evidence="1">
    <location>
        <begin position="1"/>
        <end position="37"/>
    </location>
</feature>
<evidence type="ECO:0000313" key="3">
    <source>
        <dbReference type="Proteomes" id="UP000265515"/>
    </source>
</evidence>
<dbReference type="EMBL" id="BFEA01000089">
    <property type="protein sequence ID" value="GBG67606.1"/>
    <property type="molecule type" value="Genomic_DNA"/>
</dbReference>
<dbReference type="Proteomes" id="UP000265515">
    <property type="component" value="Unassembled WGS sequence"/>
</dbReference>
<sequence length="128" mass="13230">MAAAGQPDPVKEEDEFGPDETHGRGGGGLNGSATLAKRDSRKLSTISVLSEVLPDNLVAGTTNLGMAKETEDARPPTPPPISKSGWGVETAEMAATTFNFGLDKDASAVVARPGGRRASVLTEGYVFT</sequence>
<name>A0A388KC76_CHABU</name>
<organism evidence="2 3">
    <name type="scientific">Chara braunii</name>
    <name type="common">Braun's stonewort</name>
    <dbReference type="NCBI Taxonomy" id="69332"/>
    <lineage>
        <taxon>Eukaryota</taxon>
        <taxon>Viridiplantae</taxon>
        <taxon>Streptophyta</taxon>
        <taxon>Charophyceae</taxon>
        <taxon>Charales</taxon>
        <taxon>Characeae</taxon>
        <taxon>Chara</taxon>
    </lineage>
</organism>
<evidence type="ECO:0000256" key="1">
    <source>
        <dbReference type="SAM" id="MobiDB-lite"/>
    </source>
</evidence>
<evidence type="ECO:0000313" key="2">
    <source>
        <dbReference type="EMBL" id="GBG67606.1"/>
    </source>
</evidence>